<feature type="transmembrane region" description="Helical" evidence="3">
    <location>
        <begin position="36"/>
        <end position="59"/>
    </location>
</feature>
<dbReference type="PANTHER" id="PTHR24305:SF166">
    <property type="entry name" value="CYTOCHROME P450 12A4, MITOCHONDRIAL-RELATED"/>
    <property type="match status" value="1"/>
</dbReference>
<evidence type="ECO:0000313" key="4">
    <source>
        <dbReference type="EMBL" id="KAF6226692.1"/>
    </source>
</evidence>
<dbReference type="GO" id="GO:0020037">
    <property type="term" value="F:heme binding"/>
    <property type="evidence" value="ECO:0007669"/>
    <property type="project" value="InterPro"/>
</dbReference>
<feature type="binding site" description="axial binding residue" evidence="2">
    <location>
        <position position="471"/>
    </location>
    <ligand>
        <name>heme</name>
        <dbReference type="ChEBI" id="CHEBI:30413"/>
    </ligand>
    <ligandPart>
        <name>Fe</name>
        <dbReference type="ChEBI" id="CHEBI:18248"/>
    </ligandPart>
</feature>
<comment type="caution">
    <text evidence="4">The sequence shown here is derived from an EMBL/GenBank/DDBJ whole genome shotgun (WGS) entry which is preliminary data.</text>
</comment>
<dbReference type="InterPro" id="IPR036396">
    <property type="entry name" value="Cyt_P450_sf"/>
</dbReference>
<keyword evidence="5" id="KW-1185">Reference proteome</keyword>
<dbReference type="SUPFAM" id="SSF48264">
    <property type="entry name" value="Cytochrome P450"/>
    <property type="match status" value="1"/>
</dbReference>
<dbReference type="GeneID" id="59294072"/>
<dbReference type="InterPro" id="IPR002401">
    <property type="entry name" value="Cyt_P450_E_grp-I"/>
</dbReference>
<keyword evidence="2" id="KW-0479">Metal-binding</keyword>
<dbReference type="InterPro" id="IPR001128">
    <property type="entry name" value="Cyt_P450"/>
</dbReference>
<keyword evidence="3" id="KW-0472">Membrane</keyword>
<evidence type="ECO:0000256" key="3">
    <source>
        <dbReference type="SAM" id="Phobius"/>
    </source>
</evidence>
<dbReference type="GO" id="GO:0004497">
    <property type="term" value="F:monooxygenase activity"/>
    <property type="evidence" value="ECO:0007669"/>
    <property type="project" value="InterPro"/>
</dbReference>
<name>A0A8H6CNI8_9LECA</name>
<proteinExistence type="inferred from homology"/>
<keyword evidence="2" id="KW-0408">Iron</keyword>
<keyword evidence="3" id="KW-1133">Transmembrane helix</keyword>
<dbReference type="PRINTS" id="PR00463">
    <property type="entry name" value="EP450I"/>
</dbReference>
<dbReference type="InterPro" id="IPR050121">
    <property type="entry name" value="Cytochrome_P450_monoxygenase"/>
</dbReference>
<evidence type="ECO:0008006" key="6">
    <source>
        <dbReference type="Google" id="ProtNLM"/>
    </source>
</evidence>
<dbReference type="EMBL" id="JACCJC010000090">
    <property type="protein sequence ID" value="KAF6226692.1"/>
    <property type="molecule type" value="Genomic_DNA"/>
</dbReference>
<evidence type="ECO:0000256" key="1">
    <source>
        <dbReference type="ARBA" id="ARBA00010617"/>
    </source>
</evidence>
<dbReference type="GO" id="GO:0016705">
    <property type="term" value="F:oxidoreductase activity, acting on paired donors, with incorporation or reduction of molecular oxygen"/>
    <property type="evidence" value="ECO:0007669"/>
    <property type="project" value="InterPro"/>
</dbReference>
<protein>
    <recommendedName>
        <fullName evidence="6">Cytochrome P450</fullName>
    </recommendedName>
</protein>
<dbReference type="PANTHER" id="PTHR24305">
    <property type="entry name" value="CYTOCHROME P450"/>
    <property type="match status" value="1"/>
</dbReference>
<dbReference type="RefSeq" id="XP_037158843.1">
    <property type="nucleotide sequence ID" value="XM_037314307.1"/>
</dbReference>
<keyword evidence="2" id="KW-0349">Heme</keyword>
<dbReference type="Proteomes" id="UP000578531">
    <property type="component" value="Unassembled WGS sequence"/>
</dbReference>
<evidence type="ECO:0000256" key="2">
    <source>
        <dbReference type="PIRSR" id="PIRSR602401-1"/>
    </source>
</evidence>
<organism evidence="4 5">
    <name type="scientific">Letharia columbiana</name>
    <dbReference type="NCBI Taxonomy" id="112416"/>
    <lineage>
        <taxon>Eukaryota</taxon>
        <taxon>Fungi</taxon>
        <taxon>Dikarya</taxon>
        <taxon>Ascomycota</taxon>
        <taxon>Pezizomycotina</taxon>
        <taxon>Lecanoromycetes</taxon>
        <taxon>OSLEUM clade</taxon>
        <taxon>Lecanoromycetidae</taxon>
        <taxon>Lecanorales</taxon>
        <taxon>Lecanorineae</taxon>
        <taxon>Parmeliaceae</taxon>
        <taxon>Letharia</taxon>
    </lineage>
</organism>
<accession>A0A8H6CNI8</accession>
<dbReference type="Pfam" id="PF00067">
    <property type="entry name" value="p450"/>
    <property type="match status" value="1"/>
</dbReference>
<dbReference type="GO" id="GO:0005506">
    <property type="term" value="F:iron ion binding"/>
    <property type="evidence" value="ECO:0007669"/>
    <property type="project" value="InterPro"/>
</dbReference>
<dbReference type="PRINTS" id="PR00385">
    <property type="entry name" value="P450"/>
</dbReference>
<keyword evidence="3" id="KW-0812">Transmembrane</keyword>
<dbReference type="Gene3D" id="1.10.630.10">
    <property type="entry name" value="Cytochrome P450"/>
    <property type="match status" value="1"/>
</dbReference>
<reference evidence="4 5" key="1">
    <citation type="journal article" date="2020" name="Genomics">
        <title>Complete, high-quality genomes from long-read metagenomic sequencing of two wolf lichen thalli reveals enigmatic genome architecture.</title>
        <authorList>
            <person name="McKenzie S.K."/>
            <person name="Walston R.F."/>
            <person name="Allen J.L."/>
        </authorList>
    </citation>
    <scope>NUCLEOTIDE SEQUENCE [LARGE SCALE GENOMIC DNA]</scope>
    <source>
        <strain evidence="4">WasteWater2</strain>
    </source>
</reference>
<comment type="cofactor">
    <cofactor evidence="2">
        <name>heme</name>
        <dbReference type="ChEBI" id="CHEBI:30413"/>
    </cofactor>
</comment>
<dbReference type="OrthoDB" id="1470350at2759"/>
<dbReference type="AlphaFoldDB" id="A0A8H6CNI8"/>
<comment type="similarity">
    <text evidence="1">Belongs to the cytochrome P450 family.</text>
</comment>
<evidence type="ECO:0000313" key="5">
    <source>
        <dbReference type="Proteomes" id="UP000578531"/>
    </source>
</evidence>
<gene>
    <name evidence="4" type="ORF">HO173_012438</name>
</gene>
<sequence>MPPKDQGTYSSGRWDKMRTWRSKGPKGKKMLSPMALLNDVGSMHFFAIGLLLYTIYWALHPRFLSPLKEIPGPWYAVYTKRWLVWKTVKGVRAKTIHELHLKYGPWVRIAPNEVSTCDPQAIVPIYGVSSAYIKTEFYTYQLRGVPELFTMSDRKQHARRRRELSHLFSMSTITEYEPVIAKQVKNCMDFVADEGKTGRVSNLYDWWHYLSMDIICDLSFGSTFNMLQDGASNAYIKDLYGSLQIEPVRWHFGWLNKYAAWAPLKFVREAEACSVRAMDRGAKLVRDYVENPEKKRRKDLLQKMLDARDEEGRPLSVDALNTEAAGFILAGSHTTSSSLTWIVWRIMKSPAILARLRKELDEVLTGLPRDEVPMHSKLEGLTYFNCVIKEGLRIDTAVPGSTPRYVPPEGTNINGHKLSGGSIVSAQAYSCHRDPAVFPNPDEFLPERWQDETPEMRKLYIPFGADGPRKCIGIWLAYMELRVILAALFHRFDLEFAHEVDDASMELDEFWLANPIGQHLDVVATERS</sequence>